<name>A0A087SFK6_AUXPR</name>
<dbReference type="GeneID" id="23614619"/>
<keyword evidence="3" id="KW-1185">Reference proteome</keyword>
<accession>A0A087SFK6</accession>
<feature type="region of interest" description="Disordered" evidence="1">
    <location>
        <begin position="1"/>
        <end position="96"/>
    </location>
</feature>
<sequence length="184" mass="20633">MCPRRRRAQDGRARGQPSQDWRRRHEHVTVWTGRDSWQGAFPPSRPSPPRHDRVLQPATHEGEAGGRLSFPSARGRRPRPLRRAPSFGPKPSLQRAAGCQGGDAVLRVHPRLHVLDQLHADHAQLLHRLAASGWGVMERVGRASQPATVWDHGLMSSLPRHASPLSLPRHPPQWPCGSWCKQAQ</sequence>
<dbReference type="KEGG" id="apro:F751_3228"/>
<evidence type="ECO:0000313" key="2">
    <source>
        <dbReference type="EMBL" id="KFM24510.1"/>
    </source>
</evidence>
<feature type="compositionally biased region" description="Basic and acidic residues" evidence="1">
    <location>
        <begin position="49"/>
        <end position="64"/>
    </location>
</feature>
<dbReference type="EMBL" id="KL662107">
    <property type="protein sequence ID" value="KFM24510.1"/>
    <property type="molecule type" value="Genomic_DNA"/>
</dbReference>
<evidence type="ECO:0000256" key="1">
    <source>
        <dbReference type="SAM" id="MobiDB-lite"/>
    </source>
</evidence>
<dbReference type="RefSeq" id="XP_011397398.1">
    <property type="nucleotide sequence ID" value="XM_011399096.1"/>
</dbReference>
<protein>
    <submittedName>
        <fullName evidence="2">Uncharacterized protein</fullName>
    </submittedName>
</protein>
<dbReference type="Proteomes" id="UP000028924">
    <property type="component" value="Unassembled WGS sequence"/>
</dbReference>
<dbReference type="AlphaFoldDB" id="A0A087SFK6"/>
<gene>
    <name evidence="2" type="ORF">F751_3228</name>
</gene>
<organism evidence="2 3">
    <name type="scientific">Auxenochlorella protothecoides</name>
    <name type="common">Green microalga</name>
    <name type="synonym">Chlorella protothecoides</name>
    <dbReference type="NCBI Taxonomy" id="3075"/>
    <lineage>
        <taxon>Eukaryota</taxon>
        <taxon>Viridiplantae</taxon>
        <taxon>Chlorophyta</taxon>
        <taxon>core chlorophytes</taxon>
        <taxon>Trebouxiophyceae</taxon>
        <taxon>Chlorellales</taxon>
        <taxon>Chlorellaceae</taxon>
        <taxon>Auxenochlorella</taxon>
    </lineage>
</organism>
<reference evidence="2 3" key="1">
    <citation type="journal article" date="2014" name="BMC Genomics">
        <title>Oil accumulation mechanisms of the oleaginous microalga Chlorella protothecoides revealed through its genome, transcriptomes, and proteomes.</title>
        <authorList>
            <person name="Gao C."/>
            <person name="Wang Y."/>
            <person name="Shen Y."/>
            <person name="Yan D."/>
            <person name="He X."/>
            <person name="Dai J."/>
            <person name="Wu Q."/>
        </authorList>
    </citation>
    <scope>NUCLEOTIDE SEQUENCE [LARGE SCALE GENOMIC DNA]</scope>
    <source>
        <strain evidence="2 3">0710</strain>
    </source>
</reference>
<evidence type="ECO:0000313" key="3">
    <source>
        <dbReference type="Proteomes" id="UP000028924"/>
    </source>
</evidence>
<proteinExistence type="predicted"/>